<dbReference type="Proteomes" id="UP000295192">
    <property type="component" value="Unassembled WGS sequence"/>
</dbReference>
<protein>
    <recommendedName>
        <fullName evidence="3">Protein phosphatase 1 regulatory subunit 36</fullName>
    </recommendedName>
</protein>
<sequence length="477" mass="56871">MKRVHVGTTAPKYHSGKWTWDESSERLRFHPYSDLEDANERFIMTNGFKFLRTINQEEELIYRQVFARPENTFDGDVVVINDVRDLVLFMMPKEFLSIKFVDFMHRPAVHRLLHALIIYFEYFLRLVEFILIRRDELSGDMAQVQSEQTNEVKRIFASHLSHFRMLVARNYSVIIKGEGDMQEFYHTKEVVNISSTIKDQAFHEQFLAVATQIIWITMHRRAYFIIEMEMNRLFRSEHFLMNNVHYLNFTTVERSLLYGRNNKIFNCRVQNSPMIQELKHVADEDMPILWIGERQYRGTDLRIAQVELEYLIPGSQLNLVDISHGILGHPKFLYDTILSLDWPSVRFANFSKQYDPYNLLRQPGLQLPSIDEMQVRRMAKQYDHFYRVFRIYESCSKKMLNNWFNRDKIVQYYSSGGILKNVFMRGEEQLVTEEDRSDIKKIVANYFDVMLKLRKQKATTIMTSDTGHRKKTAEFFC</sequence>
<dbReference type="PANTHER" id="PTHR21055:SF3">
    <property type="entry name" value="PROTEIN PHOSPHATASE 1 REGULATORY SUBUNIT 36"/>
    <property type="match status" value="1"/>
</dbReference>
<dbReference type="InterPro" id="IPR026142">
    <property type="entry name" value="Pro_pase_1_reg_su_36"/>
</dbReference>
<evidence type="ECO:0000313" key="1">
    <source>
        <dbReference type="EMBL" id="TDG45575.1"/>
    </source>
</evidence>
<dbReference type="PANTHER" id="PTHR21055">
    <property type="entry name" value="PROTEIN PHOSPHATASE 1 REGULATORY SUBUNIT 36"/>
    <property type="match status" value="1"/>
</dbReference>
<evidence type="ECO:0000313" key="2">
    <source>
        <dbReference type="Proteomes" id="UP000295192"/>
    </source>
</evidence>
<dbReference type="GO" id="GO:0019902">
    <property type="term" value="F:phosphatase binding"/>
    <property type="evidence" value="ECO:0007669"/>
    <property type="project" value="InterPro"/>
</dbReference>
<dbReference type="OMA" id="LWIGERQ"/>
<dbReference type="OrthoDB" id="6724830at2759"/>
<comment type="caution">
    <text evidence="1">The sequence shown here is derived from an EMBL/GenBank/DDBJ whole genome shotgun (WGS) entry which is preliminary data.</text>
</comment>
<accession>A0A484BCS5</accession>
<dbReference type="KEGG" id="dnv:108651752"/>
<dbReference type="Pfam" id="PF14895">
    <property type="entry name" value="PPPI_inhib"/>
    <property type="match status" value="1"/>
</dbReference>
<gene>
    <name evidence="1" type="ORF">AWZ03_008006</name>
</gene>
<dbReference type="EMBL" id="LSRL02000075">
    <property type="protein sequence ID" value="TDG45575.1"/>
    <property type="molecule type" value="Genomic_DNA"/>
</dbReference>
<reference evidence="1 2" key="1">
    <citation type="journal article" date="2019" name="J. Hered.">
        <title>An Improved Genome Assembly for Drosophila navojoa, the Basal Species in the mojavensis Cluster.</title>
        <authorList>
            <person name="Vanderlinde T."/>
            <person name="Dupim E.G."/>
            <person name="Nazario-Yepiz N.O."/>
            <person name="Carvalho A.B."/>
        </authorList>
    </citation>
    <scope>NUCLEOTIDE SEQUENCE [LARGE SCALE GENOMIC DNA]</scope>
    <source>
        <strain evidence="1">Navoj_Jal97</strain>
        <tissue evidence="1">Whole organism</tissue>
    </source>
</reference>
<name>A0A484BCS5_DRONA</name>
<evidence type="ECO:0008006" key="3">
    <source>
        <dbReference type="Google" id="ProtNLM"/>
    </source>
</evidence>
<dbReference type="AlphaFoldDB" id="A0A484BCS5"/>
<keyword evidence="2" id="KW-1185">Reference proteome</keyword>
<organism evidence="1 2">
    <name type="scientific">Drosophila navojoa</name>
    <name type="common">Fruit fly</name>
    <dbReference type="NCBI Taxonomy" id="7232"/>
    <lineage>
        <taxon>Eukaryota</taxon>
        <taxon>Metazoa</taxon>
        <taxon>Ecdysozoa</taxon>
        <taxon>Arthropoda</taxon>
        <taxon>Hexapoda</taxon>
        <taxon>Insecta</taxon>
        <taxon>Pterygota</taxon>
        <taxon>Neoptera</taxon>
        <taxon>Endopterygota</taxon>
        <taxon>Diptera</taxon>
        <taxon>Brachycera</taxon>
        <taxon>Muscomorpha</taxon>
        <taxon>Ephydroidea</taxon>
        <taxon>Drosophilidae</taxon>
        <taxon>Drosophila</taxon>
    </lineage>
</organism>
<proteinExistence type="predicted"/>